<dbReference type="PANTHER" id="PTHR24027:SF422">
    <property type="entry name" value="CADHERIN DOMAIN-CONTAINING PROTEIN"/>
    <property type="match status" value="1"/>
</dbReference>
<dbReference type="CDD" id="cd11304">
    <property type="entry name" value="Cadherin_repeat"/>
    <property type="match status" value="13"/>
</dbReference>
<evidence type="ECO:0000256" key="5">
    <source>
        <dbReference type="ARBA" id="ARBA00022737"/>
    </source>
</evidence>
<dbReference type="InterPro" id="IPR001881">
    <property type="entry name" value="EGF-like_Ca-bd_dom"/>
</dbReference>
<dbReference type="GO" id="GO:0005509">
    <property type="term" value="F:calcium ion binding"/>
    <property type="evidence" value="ECO:0007669"/>
    <property type="project" value="UniProtKB-UniRule"/>
</dbReference>
<comment type="caution">
    <text evidence="13">Lacks conserved residue(s) required for the propagation of feature annotation.</text>
</comment>
<feature type="transmembrane region" description="Helical" evidence="15">
    <location>
        <begin position="2144"/>
        <end position="2169"/>
    </location>
</feature>
<feature type="region of interest" description="Disordered" evidence="14">
    <location>
        <begin position="2268"/>
        <end position="2294"/>
    </location>
</feature>
<feature type="domain" description="EGF-like" evidence="17">
    <location>
        <begin position="1546"/>
        <end position="1582"/>
    </location>
</feature>
<dbReference type="InterPro" id="IPR000742">
    <property type="entry name" value="EGF"/>
</dbReference>
<dbReference type="SMART" id="SM00181">
    <property type="entry name" value="EGF"/>
    <property type="match status" value="4"/>
</dbReference>
<keyword evidence="5" id="KW-0677">Repeat</keyword>
<evidence type="ECO:0000259" key="16">
    <source>
        <dbReference type="PROSITE" id="PS50025"/>
    </source>
</evidence>
<dbReference type="GO" id="GO:0007424">
    <property type="term" value="P:open tracheal system development"/>
    <property type="evidence" value="ECO:0007669"/>
    <property type="project" value="UniProtKB-ARBA"/>
</dbReference>
<dbReference type="Gene3D" id="2.60.40.60">
    <property type="entry name" value="Cadherins"/>
    <property type="match status" value="13"/>
</dbReference>
<keyword evidence="3 15" id="KW-0812">Transmembrane</keyword>
<feature type="domain" description="Cadherin" evidence="18">
    <location>
        <begin position="667"/>
        <end position="772"/>
    </location>
</feature>
<dbReference type="PROSITE" id="PS50026">
    <property type="entry name" value="EGF_3"/>
    <property type="match status" value="3"/>
</dbReference>
<dbReference type="SMART" id="SM00282">
    <property type="entry name" value="LamG"/>
    <property type="match status" value="2"/>
</dbReference>
<dbReference type="OrthoDB" id="6252479at2759"/>
<feature type="domain" description="Cadherin" evidence="18">
    <location>
        <begin position="982"/>
        <end position="1087"/>
    </location>
</feature>
<organism evidence="19 20">
    <name type="scientific">Clunio marinus</name>
    <dbReference type="NCBI Taxonomy" id="568069"/>
    <lineage>
        <taxon>Eukaryota</taxon>
        <taxon>Metazoa</taxon>
        <taxon>Ecdysozoa</taxon>
        <taxon>Arthropoda</taxon>
        <taxon>Hexapoda</taxon>
        <taxon>Insecta</taxon>
        <taxon>Pterygota</taxon>
        <taxon>Neoptera</taxon>
        <taxon>Endopterygota</taxon>
        <taxon>Diptera</taxon>
        <taxon>Nematocera</taxon>
        <taxon>Chironomoidea</taxon>
        <taxon>Chironomidae</taxon>
        <taxon>Clunio</taxon>
    </lineage>
</organism>
<feature type="compositionally biased region" description="Low complexity" evidence="14">
    <location>
        <begin position="2375"/>
        <end position="2387"/>
    </location>
</feature>
<keyword evidence="6 12" id="KW-0106">Calcium</keyword>
<dbReference type="CDD" id="cd00054">
    <property type="entry name" value="EGF_CA"/>
    <property type="match status" value="3"/>
</dbReference>
<evidence type="ECO:0000256" key="12">
    <source>
        <dbReference type="PROSITE-ProRule" id="PRU00043"/>
    </source>
</evidence>
<dbReference type="GO" id="GO:0048513">
    <property type="term" value="P:animal organ development"/>
    <property type="evidence" value="ECO:0007669"/>
    <property type="project" value="UniProtKB-ARBA"/>
</dbReference>
<feature type="region of interest" description="Disordered" evidence="14">
    <location>
        <begin position="2513"/>
        <end position="2597"/>
    </location>
</feature>
<feature type="compositionally biased region" description="Low complexity" evidence="14">
    <location>
        <begin position="2534"/>
        <end position="2548"/>
    </location>
</feature>
<feature type="region of interest" description="Disordered" evidence="14">
    <location>
        <begin position="2331"/>
        <end position="2407"/>
    </location>
</feature>
<dbReference type="PROSITE" id="PS50268">
    <property type="entry name" value="CADHERIN_2"/>
    <property type="match status" value="13"/>
</dbReference>
<evidence type="ECO:0000313" key="20">
    <source>
        <dbReference type="Proteomes" id="UP000183832"/>
    </source>
</evidence>
<dbReference type="SUPFAM" id="SSF49313">
    <property type="entry name" value="Cadherin-like"/>
    <property type="match status" value="12"/>
</dbReference>
<dbReference type="InterPro" id="IPR039808">
    <property type="entry name" value="Cadherin"/>
</dbReference>
<dbReference type="GO" id="GO:0016477">
    <property type="term" value="P:cell migration"/>
    <property type="evidence" value="ECO:0007669"/>
    <property type="project" value="TreeGrafter"/>
</dbReference>
<feature type="domain" description="Cadherin" evidence="18">
    <location>
        <begin position="455"/>
        <end position="555"/>
    </location>
</feature>
<keyword evidence="9 15" id="KW-0472">Membrane</keyword>
<keyword evidence="7" id="KW-0130">Cell adhesion</keyword>
<feature type="domain" description="Cadherin" evidence="18">
    <location>
        <begin position="556"/>
        <end position="666"/>
    </location>
</feature>
<dbReference type="Pfam" id="PF02210">
    <property type="entry name" value="Laminin_G_2"/>
    <property type="match status" value="1"/>
</dbReference>
<feature type="domain" description="Cadherin" evidence="18">
    <location>
        <begin position="34"/>
        <end position="138"/>
    </location>
</feature>
<feature type="disulfide bond" evidence="13">
    <location>
        <begin position="1652"/>
        <end position="1661"/>
    </location>
</feature>
<dbReference type="InterPro" id="IPR001791">
    <property type="entry name" value="Laminin_G"/>
</dbReference>
<dbReference type="FunFam" id="2.10.25.10:FF:000594">
    <property type="entry name" value="cadherin-related tumor suppressor"/>
    <property type="match status" value="1"/>
</dbReference>
<dbReference type="InterPro" id="IPR015919">
    <property type="entry name" value="Cadherin-like_sf"/>
</dbReference>
<dbReference type="FunFam" id="2.60.120.200:FF:000207">
    <property type="entry name" value="Cadherin-related tumor suppressor"/>
    <property type="match status" value="1"/>
</dbReference>
<dbReference type="PANTHER" id="PTHR24027">
    <property type="entry name" value="CADHERIN-23"/>
    <property type="match status" value="1"/>
</dbReference>
<feature type="compositionally biased region" description="Low complexity" evidence="14">
    <location>
        <begin position="2576"/>
        <end position="2585"/>
    </location>
</feature>
<comment type="subcellular location">
    <subcellularLocation>
        <location evidence="1">Membrane</location>
        <topology evidence="1">Single-pass membrane protein</topology>
    </subcellularLocation>
</comment>
<evidence type="ECO:0000256" key="3">
    <source>
        <dbReference type="ARBA" id="ARBA00022692"/>
    </source>
</evidence>
<dbReference type="InterPro" id="IPR013320">
    <property type="entry name" value="ConA-like_dom_sf"/>
</dbReference>
<evidence type="ECO:0000256" key="2">
    <source>
        <dbReference type="ARBA" id="ARBA00022536"/>
    </source>
</evidence>
<dbReference type="FunFam" id="2.60.40.60:FF:000116">
    <property type="entry name" value="Dachsous cadherin-related 2"/>
    <property type="match status" value="1"/>
</dbReference>
<accession>A0A1J1IQC3</accession>
<evidence type="ECO:0000256" key="8">
    <source>
        <dbReference type="ARBA" id="ARBA00022989"/>
    </source>
</evidence>
<evidence type="ECO:0000313" key="19">
    <source>
        <dbReference type="EMBL" id="CRL00705.1"/>
    </source>
</evidence>
<dbReference type="GO" id="GO:0007163">
    <property type="term" value="P:establishment or maintenance of cell polarity"/>
    <property type="evidence" value="ECO:0007669"/>
    <property type="project" value="UniProtKB-ARBA"/>
</dbReference>
<dbReference type="FunFam" id="2.60.40.60:FF:000029">
    <property type="entry name" value="Cadherin EGF LAG seven-pass G-type receptor 3"/>
    <property type="match status" value="1"/>
</dbReference>
<feature type="domain" description="Cadherin" evidence="18">
    <location>
        <begin position="878"/>
        <end position="981"/>
    </location>
</feature>
<dbReference type="GO" id="GO:0030855">
    <property type="term" value="P:epithelial cell differentiation"/>
    <property type="evidence" value="ECO:0007669"/>
    <property type="project" value="UniProtKB-ARBA"/>
</dbReference>
<feature type="region of interest" description="Disordered" evidence="14">
    <location>
        <begin position="2428"/>
        <end position="2481"/>
    </location>
</feature>
<evidence type="ECO:0000256" key="14">
    <source>
        <dbReference type="SAM" id="MobiDB-lite"/>
    </source>
</evidence>
<feature type="domain" description="Cadherin" evidence="18">
    <location>
        <begin position="1088"/>
        <end position="1193"/>
    </location>
</feature>
<dbReference type="PRINTS" id="PR00205">
    <property type="entry name" value="CADHERIN"/>
</dbReference>
<dbReference type="FunFam" id="2.60.40.60:FF:000035">
    <property type="entry name" value="Protocadherin Fat 3"/>
    <property type="match status" value="1"/>
</dbReference>
<dbReference type="SUPFAM" id="SSF57196">
    <property type="entry name" value="EGF/Laminin"/>
    <property type="match status" value="2"/>
</dbReference>
<dbReference type="GO" id="GO:0045296">
    <property type="term" value="F:cadherin binding"/>
    <property type="evidence" value="ECO:0007669"/>
    <property type="project" value="TreeGrafter"/>
</dbReference>
<evidence type="ECO:0000256" key="4">
    <source>
        <dbReference type="ARBA" id="ARBA00022729"/>
    </source>
</evidence>
<feature type="domain" description="EGF-like" evidence="17">
    <location>
        <begin position="1626"/>
        <end position="1662"/>
    </location>
</feature>
<dbReference type="FunFam" id="2.60.40.60:FF:000286">
    <property type="entry name" value="Cadherin-related tumor suppressor"/>
    <property type="match status" value="1"/>
</dbReference>
<feature type="domain" description="Cadherin" evidence="18">
    <location>
        <begin position="139"/>
        <end position="244"/>
    </location>
</feature>
<dbReference type="FunFam" id="2.60.40.60:FF:000037">
    <property type="entry name" value="FAT atypical cadherin 1"/>
    <property type="match status" value="1"/>
</dbReference>
<feature type="domain" description="Cadherin" evidence="18">
    <location>
        <begin position="352"/>
        <end position="455"/>
    </location>
</feature>
<evidence type="ECO:0000259" key="18">
    <source>
        <dbReference type="PROSITE" id="PS50268"/>
    </source>
</evidence>
<gene>
    <name evidence="19" type="ORF">CLUMA_CG013962</name>
</gene>
<dbReference type="SMART" id="SM00179">
    <property type="entry name" value="EGF_CA"/>
    <property type="match status" value="3"/>
</dbReference>
<dbReference type="GO" id="GO:0008013">
    <property type="term" value="F:beta-catenin binding"/>
    <property type="evidence" value="ECO:0007669"/>
    <property type="project" value="TreeGrafter"/>
</dbReference>
<evidence type="ECO:0000259" key="17">
    <source>
        <dbReference type="PROSITE" id="PS50026"/>
    </source>
</evidence>
<sequence length="2690" mass="292908">MNARCLFTGSPPLTGTGTVRVIVQDINDHSPEFERQSYRATVSENLPAGTKVLSPIAHDKDTGLNAKIRFSLLGEKMERFNVDENTGEIKTAVTLNREDTPSYHFTLMAQDSSATEPRATAVNFTVIVLDINDNSPTFENSAITVSIPDRIKTGQFVYGAKAIDLDDGINSKIVYSISGKDANKFNINLNTGVIKSAEEFSLNGQGTDKIFNIIIQAVDQGHEPKSAKCELTVVLRPAHLFPTFSYMSETQFILSEDVAENKLVTKIQATSPKKGPIGTIKYSIAGGNIRDALKIDSSTGDVTVGHGRLDFETSPQYEIWVEASDSDRPSLRSVMKLLINVTDANDNAPIMEKMLYNAEVMEEEPPPQMVARVRATDADSDENGQVSYRLVNDFESAFEIDSDTGEIFTSMRLDREDIASYELTVEAVDQGMPQMTGSATVLITVLDKNDNPPRFTRLFSVNVTENAEIGVFVIKVTSSDLDIKENANATYNFTENPGNKFAIDPITGNVTVIGRLDREQQDEYILKVVAVDGAWRQETPLTITIQDQNDNAPEFEHSYYSFNLPELQRNIAFVGQVTATDRDKQGPNSVISYSLQQPNDLFTIDPATGEIFSKRTIHYRHSQLEASPENMYALTVLATDNGKPPMYSECLVNINIVDANNNPPKFEKREYLSPVPEGAETGQKVMQVQAKDVLDFGVNAEIDYIVTGGNGSSNFVISKSDGWVSVNKPLKVGPGAIYQLAIRAVDRGVPPQYDDVTATIVVAGENRFSPVFTALSYQVIVPENEPIGSTILVVSASDNDDGPNGMVRYSISGGNERKEFAVDPLSGTVTILQSLDYDVIQEYHLNITAEDLGFKPRNAVAMLRVTLTDINDNQPTFNQSEYHAYLSENSPAKTFVYKAHATDKDSPKNSIIQYAITAGSGKDFFTIDSNTGTITSRISFDYEEQNKYQIVVKASNPDSPMSSATKITIHITGVNEFYPRFIQPVFHFDVSESAEVGTSVGLIQATDKDSGEDGKVYYLLVGSSNDKGFSINAESGVMFVSRNLDRETQSRVVLTVMAKNFGGIRGNDTDEAQVIISIQDGNDPPEFLMPSYEAVVSEGSTVGAKVVSVKAVDKDVRPQNNQFGYSIIGGNVDQAFKIDPQTGQIETSRKLDREKTSAYSLIIGAIDTGIPPQTGTTAVKITISDINDNGPTFEASNLIGFVSENEAPGTSIMTLSATDPDLPPNGAPFTYYLIGGKHKALVSIEKHSGLMKTTRSIDREATPQLEVMIEVEDNGKPKMRSQHKITINVLDQNDSPSLPRVAHVLIYAFNGKIPNGKVADVHPNDPDTTGDYKCKIINSPAKSGSLTIVDGCNLQTTSRTKPQGYSLSISGNDGKHSDVISTITVEFLNFDNNTVANSITIRVENMTAANFLTNHYRSFQDIIKASMDNGDEVSLYSIRETQGGVEVTIAVKFSAGYHSTNYITDKIIKKRDALTQLLQTKSLTIGYTPCDANTCENGGICSEKINVRDEIRITDSQNLIFTSPLVSHDFNCKCADGFMGSKCDKRQDPCAPNPCQAGGQCRRQGYDFQCSCPLNREGKLCQLERGDACSSNPCKNGGSCRESPHDGSTFFCLCRPGYRGNQCETVADSCRPNPCLHGGLCVSLKPGYKCSCIDGRYGRHCERATYGFQELSFMQFPALDAATNDISIVFATTKPDALLVYNYGVQSGGRSDFVAMEVVEGKAVFSYGGARTAVTSIVVGGSSPNESLSNGRWHKVTATRNGRVMSLSVSKCTDNGDVCEECRPGDSTCYSDEVGPTGTLNFNKHSLLIGGLSSADPVLERPGQVHSDDLIGCVHSVSVNGRALNLSSPIKSRGVSPTCNRNNNGGPCSQGHPDDPALSLCGSFGGCLDRWHTAMCKCGGNLLSPDCYTSVDPISLVEGGFIEFKISEKHRRMQLLENIYSGTTIWNVDLGRQKRFSIKADNISNLVEVEDPPKSMSVRFRTVKSEGLLIYAATNKHYTSIELRDGRLMYISKQNTQINMTSSKSGYLADGRWHNLTLYAHNRIVQVIIDGHLYGDELDSAGVHDFLDPYLTVLSIGGVRRELFPQDATPPSFEGCIANFTINNEIQPFNGSGSIFKEVLQRGKVFLGCHGLIGLGEAQVTDPLSIGITLVIVFFVILLVAILGSFIVFRLRKQQKEKHGAGALHSKQNGASTLLGGAGLVGSGNNVDLGRGIHDMSGVGFHSDSSHHGGHHLVAPELISKKYKEREINSAEPQRPQRPDIIEREVVSKSPPPLREALPPPGSHHPHDHLANIDQGSEFPEHYDLENASSIAPSDIDIVYHYKGYREASGVRHQKYKATPPPTSYTHHKHQSSATQQQHRHSPHHVGPYAPRAPPQTSQAPTATPRPHQSTPLARLSPSSEMSSQQPRILTLHDISGKPLQSALLATTSSSGGVGKDVLHSNSERSLNSPVMSQLSGQSSSASRKNPGVPPKTPNVPSVGNVSMGLTAEEIERLNARPRTSSLVFTLDAVSSSSEAPHVPGQHLNHLHHSPVVDNHSSTSSDESGNDSFTCSEIEYDNNSINGDMRPKRDDDRSGNDNSTSNNSNKPHIPPPSYDGFDSSFRGSLSTLVASDDDLSTHMGGIYRQPNGTSPSTTTLGWDYLLNWGPNFESLMGVFKDIAELPDTVNVNGRAVPNSLRIPASVQNPSEEYV</sequence>
<feature type="domain" description="Cadherin" evidence="18">
    <location>
        <begin position="773"/>
        <end position="877"/>
    </location>
</feature>
<dbReference type="STRING" id="568069.A0A1J1IQC3"/>
<feature type="domain" description="Laminin G" evidence="16">
    <location>
        <begin position="1663"/>
        <end position="1868"/>
    </location>
</feature>
<keyword evidence="8 15" id="KW-1133">Transmembrane helix</keyword>
<feature type="disulfide bond" evidence="13">
    <location>
        <begin position="1614"/>
        <end position="1623"/>
    </location>
</feature>
<keyword evidence="4" id="KW-0732">Signal</keyword>
<dbReference type="PROSITE" id="PS00022">
    <property type="entry name" value="EGF_1"/>
    <property type="match status" value="4"/>
</dbReference>
<dbReference type="SMART" id="SM00112">
    <property type="entry name" value="CA"/>
    <property type="match status" value="12"/>
</dbReference>
<dbReference type="EMBL" id="CVRI01000054">
    <property type="protein sequence ID" value="CRL00705.1"/>
    <property type="molecule type" value="Genomic_DNA"/>
</dbReference>
<name>A0A1J1IQC3_9DIPT</name>
<dbReference type="PROSITE" id="PS50025">
    <property type="entry name" value="LAM_G_DOMAIN"/>
    <property type="match status" value="2"/>
</dbReference>
<feature type="domain" description="Cadherin" evidence="18">
    <location>
        <begin position="1202"/>
        <end position="1301"/>
    </location>
</feature>
<dbReference type="FunFam" id="2.60.40.60:FF:000329">
    <property type="entry name" value="Cadherin-related tumor suppressor"/>
    <property type="match status" value="1"/>
</dbReference>
<feature type="domain" description="EGF-like" evidence="17">
    <location>
        <begin position="1585"/>
        <end position="1624"/>
    </location>
</feature>
<dbReference type="CDD" id="cd00110">
    <property type="entry name" value="LamG"/>
    <property type="match status" value="2"/>
</dbReference>
<dbReference type="Pfam" id="PF00028">
    <property type="entry name" value="Cadherin"/>
    <property type="match status" value="12"/>
</dbReference>
<dbReference type="FunFam" id="2.60.40.60:FF:000092">
    <property type="entry name" value="Protocadherin 8"/>
    <property type="match status" value="1"/>
</dbReference>
<feature type="domain" description="Cadherin" evidence="18">
    <location>
        <begin position="9"/>
        <end position="33"/>
    </location>
</feature>
<dbReference type="Gene3D" id="2.60.120.200">
    <property type="match status" value="2"/>
</dbReference>
<dbReference type="PROSITE" id="PS00232">
    <property type="entry name" value="CADHERIN_1"/>
    <property type="match status" value="6"/>
</dbReference>
<dbReference type="FunFam" id="2.60.40.60:FF:000080">
    <property type="entry name" value="FAT atypical cadherin 1"/>
    <property type="match status" value="2"/>
</dbReference>
<dbReference type="FunFam" id="2.60.40.60:FF:000106">
    <property type="entry name" value="FAT atypical cadherin 4"/>
    <property type="match status" value="1"/>
</dbReference>
<dbReference type="PROSITE" id="PS01186">
    <property type="entry name" value="EGF_2"/>
    <property type="match status" value="2"/>
</dbReference>
<evidence type="ECO:0000256" key="10">
    <source>
        <dbReference type="ARBA" id="ARBA00023157"/>
    </source>
</evidence>
<dbReference type="Proteomes" id="UP000183832">
    <property type="component" value="Unassembled WGS sequence"/>
</dbReference>
<keyword evidence="20" id="KW-1185">Reference proteome</keyword>
<feature type="compositionally biased region" description="Polar residues" evidence="14">
    <location>
        <begin position="2388"/>
        <end position="2407"/>
    </location>
</feature>
<protein>
    <submittedName>
        <fullName evidence="19">CLUMA_CG013962, isoform A</fullName>
    </submittedName>
</protein>
<keyword evidence="2 13" id="KW-0245">EGF-like domain</keyword>
<reference evidence="19 20" key="1">
    <citation type="submission" date="2015-04" db="EMBL/GenBank/DDBJ databases">
        <authorList>
            <person name="Syromyatnikov M.Y."/>
            <person name="Popov V.N."/>
        </authorList>
    </citation>
    <scope>NUCLEOTIDE SEQUENCE [LARGE SCALE GENOMIC DNA]</scope>
</reference>
<proteinExistence type="predicted"/>
<dbReference type="Pfam" id="PF00008">
    <property type="entry name" value="EGF"/>
    <property type="match status" value="2"/>
</dbReference>
<dbReference type="Gene3D" id="2.10.25.10">
    <property type="entry name" value="Laminin"/>
    <property type="match status" value="4"/>
</dbReference>
<feature type="compositionally biased region" description="Pro residues" evidence="14">
    <location>
        <begin position="2270"/>
        <end position="2283"/>
    </location>
</feature>
<feature type="domain" description="Laminin G" evidence="16">
    <location>
        <begin position="1953"/>
        <end position="2129"/>
    </location>
</feature>
<evidence type="ECO:0000256" key="7">
    <source>
        <dbReference type="ARBA" id="ARBA00022889"/>
    </source>
</evidence>
<evidence type="ECO:0000256" key="6">
    <source>
        <dbReference type="ARBA" id="ARBA00022837"/>
    </source>
</evidence>
<dbReference type="SUPFAM" id="SSF49899">
    <property type="entry name" value="Concanavalin A-like lectins/glucanases"/>
    <property type="match status" value="2"/>
</dbReference>
<dbReference type="Pfam" id="PF00054">
    <property type="entry name" value="Laminin_G_1"/>
    <property type="match status" value="1"/>
</dbReference>
<keyword evidence="10 13" id="KW-1015">Disulfide bond</keyword>
<dbReference type="InterPro" id="IPR002126">
    <property type="entry name" value="Cadherin-like_dom"/>
</dbReference>
<evidence type="ECO:0000256" key="9">
    <source>
        <dbReference type="ARBA" id="ARBA00023136"/>
    </source>
</evidence>
<feature type="disulfide bond" evidence="13">
    <location>
        <begin position="1572"/>
        <end position="1581"/>
    </location>
</feature>
<feature type="compositionally biased region" description="Basic and acidic residues" evidence="14">
    <location>
        <begin position="2565"/>
        <end position="2575"/>
    </location>
</feature>
<evidence type="ECO:0000256" key="15">
    <source>
        <dbReference type="SAM" id="Phobius"/>
    </source>
</evidence>
<dbReference type="GO" id="GO:0007156">
    <property type="term" value="P:homophilic cell adhesion via plasma membrane adhesion molecules"/>
    <property type="evidence" value="ECO:0007669"/>
    <property type="project" value="InterPro"/>
</dbReference>
<dbReference type="FunFam" id="2.60.120.200:FF:000263">
    <property type="entry name" value="Cadherin-related tumor suppressor"/>
    <property type="match status" value="1"/>
</dbReference>
<evidence type="ECO:0000256" key="11">
    <source>
        <dbReference type="ARBA" id="ARBA00023180"/>
    </source>
</evidence>
<dbReference type="FunFam" id="2.60.40.60:FF:000024">
    <property type="entry name" value="FAT atypical cadherin 3"/>
    <property type="match status" value="1"/>
</dbReference>
<evidence type="ECO:0000256" key="1">
    <source>
        <dbReference type="ARBA" id="ARBA00004167"/>
    </source>
</evidence>
<dbReference type="FunFam" id="2.60.40.60:FF:000013">
    <property type="entry name" value="Cadherin EGF LAG seven-pass G-type receptor"/>
    <property type="match status" value="1"/>
</dbReference>
<dbReference type="InterPro" id="IPR020894">
    <property type="entry name" value="Cadherin_CS"/>
</dbReference>
<feature type="compositionally biased region" description="Low complexity" evidence="14">
    <location>
        <begin position="2449"/>
        <end position="2463"/>
    </location>
</feature>
<evidence type="ECO:0000256" key="13">
    <source>
        <dbReference type="PROSITE-ProRule" id="PRU00076"/>
    </source>
</evidence>
<feature type="domain" description="Cadherin" evidence="18">
    <location>
        <begin position="246"/>
        <end position="351"/>
    </location>
</feature>
<dbReference type="GO" id="GO:0016342">
    <property type="term" value="C:catenin complex"/>
    <property type="evidence" value="ECO:0007669"/>
    <property type="project" value="TreeGrafter"/>
</dbReference>
<dbReference type="GO" id="GO:0001736">
    <property type="term" value="P:establishment of planar polarity"/>
    <property type="evidence" value="ECO:0007669"/>
    <property type="project" value="UniProtKB-ARBA"/>
</dbReference>
<keyword evidence="11" id="KW-0325">Glycoprotein</keyword>